<keyword evidence="2" id="KW-1185">Reference proteome</keyword>
<proteinExistence type="predicted"/>
<dbReference type="RefSeq" id="WP_015758280.1">
    <property type="nucleotide sequence ID" value="NC_013216.1"/>
</dbReference>
<gene>
    <name evidence="1" type="ordered locus">Dtox_2822</name>
</gene>
<sequence length="77" mass="8525">MSRSKGLLSDATKYEFARELGVANKLNNVNIDFNNEFSDELTGFKNTTGTLDFGNLSSRDCGNFVRLAIQKAEKGMI</sequence>
<evidence type="ECO:0000313" key="1">
    <source>
        <dbReference type="EMBL" id="ACV63587.1"/>
    </source>
</evidence>
<dbReference type="STRING" id="485916.Dtox_2822"/>
<dbReference type="KEGG" id="dae:Dtox_2822"/>
<accession>C8W1W6</accession>
<protein>
    <submittedName>
        <fullName evidence="1">Uncharacterized protein</fullName>
    </submittedName>
</protein>
<dbReference type="EMBL" id="CP001720">
    <property type="protein sequence ID" value="ACV63587.1"/>
    <property type="molecule type" value="Genomic_DNA"/>
</dbReference>
<reference evidence="1 2" key="1">
    <citation type="journal article" date="2009" name="Stand. Genomic Sci.">
        <title>Complete genome sequence of Desulfotomaculum acetoxidans type strain (5575).</title>
        <authorList>
            <person name="Spring S."/>
            <person name="Lapidus A."/>
            <person name="Schroder M."/>
            <person name="Gleim D."/>
            <person name="Sims D."/>
            <person name="Meincke L."/>
            <person name="Glavina Del Rio T."/>
            <person name="Tice H."/>
            <person name="Copeland A."/>
            <person name="Cheng J.F."/>
            <person name="Lucas S."/>
            <person name="Chen F."/>
            <person name="Nolan M."/>
            <person name="Bruce D."/>
            <person name="Goodwin L."/>
            <person name="Pitluck S."/>
            <person name="Ivanova N."/>
            <person name="Mavromatis K."/>
            <person name="Mikhailova N."/>
            <person name="Pati A."/>
            <person name="Chen A."/>
            <person name="Palaniappan K."/>
            <person name="Land M."/>
            <person name="Hauser L."/>
            <person name="Chang Y.J."/>
            <person name="Jeffries C.D."/>
            <person name="Chain P."/>
            <person name="Saunders E."/>
            <person name="Brettin T."/>
            <person name="Detter J.C."/>
            <person name="Goker M."/>
            <person name="Bristow J."/>
            <person name="Eisen J.A."/>
            <person name="Markowitz V."/>
            <person name="Hugenholtz P."/>
            <person name="Kyrpides N.C."/>
            <person name="Klenk H.P."/>
            <person name="Han C."/>
        </authorList>
    </citation>
    <scope>NUCLEOTIDE SEQUENCE [LARGE SCALE GENOMIC DNA]</scope>
    <source>
        <strain evidence="2">ATCC 49208 / DSM 771 / VKM B-1644</strain>
    </source>
</reference>
<organism evidence="1 2">
    <name type="scientific">Desulfofarcimen acetoxidans (strain ATCC 49208 / DSM 771 / KCTC 5769 / VKM B-1644 / 5575)</name>
    <name type="common">Desulfotomaculum acetoxidans</name>
    <dbReference type="NCBI Taxonomy" id="485916"/>
    <lineage>
        <taxon>Bacteria</taxon>
        <taxon>Bacillati</taxon>
        <taxon>Bacillota</taxon>
        <taxon>Clostridia</taxon>
        <taxon>Eubacteriales</taxon>
        <taxon>Peptococcaceae</taxon>
        <taxon>Desulfofarcimen</taxon>
    </lineage>
</organism>
<dbReference type="HOGENOM" id="CLU_169738_3_0_9"/>
<dbReference type="Proteomes" id="UP000002217">
    <property type="component" value="Chromosome"/>
</dbReference>
<evidence type="ECO:0000313" key="2">
    <source>
        <dbReference type="Proteomes" id="UP000002217"/>
    </source>
</evidence>
<name>C8W1W6_DESAS</name>
<dbReference type="AlphaFoldDB" id="C8W1W6"/>
<dbReference type="OrthoDB" id="1684060at2"/>